<evidence type="ECO:0000256" key="5">
    <source>
        <dbReference type="ARBA" id="ARBA00022741"/>
    </source>
</evidence>
<evidence type="ECO:0000256" key="7">
    <source>
        <dbReference type="ARBA" id="ARBA00022989"/>
    </source>
</evidence>
<evidence type="ECO:0000313" key="14">
    <source>
        <dbReference type="EMBL" id="HDK38508.1"/>
    </source>
</evidence>
<dbReference type="Proteomes" id="UP000885822">
    <property type="component" value="Unassembled WGS sequence"/>
</dbReference>
<feature type="domain" description="HPt" evidence="13">
    <location>
        <begin position="139"/>
        <end position="232"/>
    </location>
</feature>
<evidence type="ECO:0000256" key="11">
    <source>
        <dbReference type="PROSITE-ProRule" id="PRU00169"/>
    </source>
</evidence>
<keyword evidence="6" id="KW-0067">ATP-binding</keyword>
<feature type="modified residue" description="4-aspartylphosphate" evidence="11">
    <location>
        <position position="34"/>
    </location>
</feature>
<feature type="modified residue" description="Phosphohistidine" evidence="10">
    <location>
        <position position="178"/>
    </location>
</feature>
<dbReference type="CDD" id="cd00088">
    <property type="entry name" value="HPT"/>
    <property type="match status" value="1"/>
</dbReference>
<dbReference type="GO" id="GO:0005886">
    <property type="term" value="C:plasma membrane"/>
    <property type="evidence" value="ECO:0007669"/>
    <property type="project" value="UniProtKB-SubCell"/>
</dbReference>
<dbReference type="PROSITE" id="PS50894">
    <property type="entry name" value="HPT"/>
    <property type="match status" value="1"/>
</dbReference>
<keyword evidence="4" id="KW-0812">Transmembrane</keyword>
<evidence type="ECO:0000256" key="10">
    <source>
        <dbReference type="PROSITE-ProRule" id="PRU00110"/>
    </source>
</evidence>
<evidence type="ECO:0000256" key="1">
    <source>
        <dbReference type="ARBA" id="ARBA00004651"/>
    </source>
</evidence>
<evidence type="ECO:0000256" key="4">
    <source>
        <dbReference type="ARBA" id="ARBA00022692"/>
    </source>
</evidence>
<dbReference type="GO" id="GO:0005524">
    <property type="term" value="F:ATP binding"/>
    <property type="evidence" value="ECO:0007669"/>
    <property type="project" value="UniProtKB-KW"/>
</dbReference>
<name>A0A831K3F5_9GAMM</name>
<gene>
    <name evidence="14" type="ORF">ENG92_05785</name>
</gene>
<evidence type="ECO:0000259" key="13">
    <source>
        <dbReference type="PROSITE" id="PS50894"/>
    </source>
</evidence>
<dbReference type="AlphaFoldDB" id="A0A831K3F5"/>
<dbReference type="GO" id="GO:0000160">
    <property type="term" value="P:phosphorelay signal transduction system"/>
    <property type="evidence" value="ECO:0007669"/>
    <property type="project" value="UniProtKB-KW"/>
</dbReference>
<dbReference type="SUPFAM" id="SSF52172">
    <property type="entry name" value="CheY-like"/>
    <property type="match status" value="1"/>
</dbReference>
<dbReference type="SUPFAM" id="SSF47226">
    <property type="entry name" value="Histidine-containing phosphotransfer domain, HPT domain"/>
    <property type="match status" value="1"/>
</dbReference>
<evidence type="ECO:0000256" key="2">
    <source>
        <dbReference type="ARBA" id="ARBA00022475"/>
    </source>
</evidence>
<keyword evidence="8" id="KW-0902">Two-component regulatory system</keyword>
<evidence type="ECO:0000256" key="9">
    <source>
        <dbReference type="ARBA" id="ARBA00023136"/>
    </source>
</evidence>
<dbReference type="InterPro" id="IPR036641">
    <property type="entry name" value="HPT_dom_sf"/>
</dbReference>
<proteinExistence type="predicted"/>
<dbReference type="PROSITE" id="PS50110">
    <property type="entry name" value="RESPONSE_REGULATORY"/>
    <property type="match status" value="1"/>
</dbReference>
<dbReference type="InterPro" id="IPR008207">
    <property type="entry name" value="Sig_transdc_His_kin_Hpt_dom"/>
</dbReference>
<dbReference type="PANTHER" id="PTHR45339">
    <property type="entry name" value="HYBRID SIGNAL TRANSDUCTION HISTIDINE KINASE J"/>
    <property type="match status" value="1"/>
</dbReference>
<dbReference type="CDD" id="cd17546">
    <property type="entry name" value="REC_hyHK_CKI1_RcsC-like"/>
    <property type="match status" value="1"/>
</dbReference>
<dbReference type="Gene3D" id="3.40.50.2300">
    <property type="match status" value="1"/>
</dbReference>
<dbReference type="Gene3D" id="1.20.120.160">
    <property type="entry name" value="HPT domain"/>
    <property type="match status" value="1"/>
</dbReference>
<dbReference type="PANTHER" id="PTHR45339:SF1">
    <property type="entry name" value="HYBRID SIGNAL TRANSDUCTION HISTIDINE KINASE J"/>
    <property type="match status" value="1"/>
</dbReference>
<evidence type="ECO:0000256" key="6">
    <source>
        <dbReference type="ARBA" id="ARBA00022840"/>
    </source>
</evidence>
<feature type="non-terminal residue" evidence="14">
    <location>
        <position position="1"/>
    </location>
</feature>
<feature type="domain" description="Response regulatory" evidence="12">
    <location>
        <begin position="1"/>
        <end position="104"/>
    </location>
</feature>
<keyword evidence="7" id="KW-1133">Transmembrane helix</keyword>
<comment type="subcellular location">
    <subcellularLocation>
        <location evidence="1">Cell membrane</location>
        <topology evidence="1">Multi-pass membrane protein</topology>
    </subcellularLocation>
</comment>
<dbReference type="Pfam" id="PF01627">
    <property type="entry name" value="Hpt"/>
    <property type="match status" value="1"/>
</dbReference>
<dbReference type="EMBL" id="DRCV01000256">
    <property type="protein sequence ID" value="HDK38508.1"/>
    <property type="molecule type" value="Genomic_DNA"/>
</dbReference>
<dbReference type="SMART" id="SM00448">
    <property type="entry name" value="REC"/>
    <property type="match status" value="1"/>
</dbReference>
<keyword evidence="14" id="KW-0808">Transferase</keyword>
<comment type="caution">
    <text evidence="14">The sequence shown here is derived from an EMBL/GenBank/DDBJ whole genome shotgun (WGS) entry which is preliminary data.</text>
</comment>
<dbReference type="InterPro" id="IPR011006">
    <property type="entry name" value="CheY-like_superfamily"/>
</dbReference>
<evidence type="ECO:0000256" key="3">
    <source>
        <dbReference type="ARBA" id="ARBA00022553"/>
    </source>
</evidence>
<dbReference type="SMART" id="SM00073">
    <property type="entry name" value="HPT"/>
    <property type="match status" value="1"/>
</dbReference>
<sequence length="233" mass="25991">NMLARMGFEVDVAHDGFEAVEAAKGGRYRAILMDCQMPGMDGFEATRRIRGWEKTTKADRSLIIAVTANTMEGDRERCLKAGMDDYIAKPIKRAVVAEILEKWLPDNLHEEGEEEMTEENHSGKESVDLAILDELQDLMEEGFADLLKTYLRDSPQRLMDIRDAIKAGDAEMLRGAAHTLKSSSANMGALLLSELAKKLEMLGREGTTKGAARLFNQALAEYKLVKEVLKTRL</sequence>
<organism evidence="14">
    <name type="scientific">Thiolapillus brandeum</name>
    <dbReference type="NCBI Taxonomy" id="1076588"/>
    <lineage>
        <taxon>Bacteria</taxon>
        <taxon>Pseudomonadati</taxon>
        <taxon>Pseudomonadota</taxon>
        <taxon>Gammaproteobacteria</taxon>
        <taxon>Chromatiales</taxon>
        <taxon>Sedimenticolaceae</taxon>
        <taxon>Thiolapillus</taxon>
    </lineage>
</organism>
<dbReference type="GO" id="GO:0004672">
    <property type="term" value="F:protein kinase activity"/>
    <property type="evidence" value="ECO:0007669"/>
    <property type="project" value="UniProtKB-ARBA"/>
</dbReference>
<keyword evidence="5" id="KW-0547">Nucleotide-binding</keyword>
<dbReference type="Pfam" id="PF00072">
    <property type="entry name" value="Response_reg"/>
    <property type="match status" value="1"/>
</dbReference>
<protein>
    <submittedName>
        <fullName evidence="14">Hybrid sensor histidine kinase/response regulator</fullName>
    </submittedName>
</protein>
<dbReference type="InterPro" id="IPR001789">
    <property type="entry name" value="Sig_transdc_resp-reg_receiver"/>
</dbReference>
<keyword evidence="9" id="KW-0472">Membrane</keyword>
<reference evidence="14" key="1">
    <citation type="journal article" date="2020" name="mSystems">
        <title>Genome- and Community-Level Interaction Insights into Carbon Utilization and Element Cycling Functions of Hydrothermarchaeota in Hydrothermal Sediment.</title>
        <authorList>
            <person name="Zhou Z."/>
            <person name="Liu Y."/>
            <person name="Xu W."/>
            <person name="Pan J."/>
            <person name="Luo Z.H."/>
            <person name="Li M."/>
        </authorList>
    </citation>
    <scope>NUCLEOTIDE SEQUENCE [LARGE SCALE GENOMIC DNA]</scope>
    <source>
        <strain evidence="14">HyVt-26</strain>
    </source>
</reference>
<keyword evidence="2" id="KW-1003">Cell membrane</keyword>
<accession>A0A831K3F5</accession>
<keyword evidence="3 11" id="KW-0597">Phosphoprotein</keyword>
<keyword evidence="14" id="KW-0418">Kinase</keyword>
<evidence type="ECO:0000256" key="8">
    <source>
        <dbReference type="ARBA" id="ARBA00023012"/>
    </source>
</evidence>
<evidence type="ECO:0000259" key="12">
    <source>
        <dbReference type="PROSITE" id="PS50110"/>
    </source>
</evidence>